<evidence type="ECO:0000256" key="2">
    <source>
        <dbReference type="ARBA" id="ARBA00009889"/>
    </source>
</evidence>
<dbReference type="InterPro" id="IPR027417">
    <property type="entry name" value="P-loop_NTPase"/>
</dbReference>
<dbReference type="PANTHER" id="PTHR14025:SF20">
    <property type="entry name" value="FANCONI ANEMIA GROUP M PROTEIN"/>
    <property type="match status" value="1"/>
</dbReference>
<keyword evidence="7" id="KW-0539">Nucleus</keyword>
<dbReference type="AlphaFoldDB" id="A0A0C3LA77"/>
<evidence type="ECO:0000256" key="8">
    <source>
        <dbReference type="ARBA" id="ARBA00047995"/>
    </source>
</evidence>
<name>A0A0C3LA77_9AGAM</name>
<evidence type="ECO:0000259" key="10">
    <source>
        <dbReference type="PROSITE" id="PS51192"/>
    </source>
</evidence>
<dbReference type="GO" id="GO:0005634">
    <property type="term" value="C:nucleus"/>
    <property type="evidence" value="ECO:0007669"/>
    <property type="project" value="UniProtKB-SubCell"/>
</dbReference>
<dbReference type="HOGENOM" id="CLU_079193_0_0_1"/>
<dbReference type="Gene3D" id="3.40.50.300">
    <property type="entry name" value="P-loop containing nucleotide triphosphate hydrolases"/>
    <property type="match status" value="1"/>
</dbReference>
<dbReference type="GO" id="GO:0043138">
    <property type="term" value="F:3'-5' DNA helicase activity"/>
    <property type="evidence" value="ECO:0007669"/>
    <property type="project" value="TreeGrafter"/>
</dbReference>
<sequence>MKLQADAEAAQEWIYPLNHPKRDYQYNIVRNSLFENSLVALPTGLGKTFIAGVIMLNYYRWFPEGKVVFVAPTKPLVAQQIEACHHTCGIPRSDTVELTGHIPSSKREVHWRNKRVFFMTPQTLINDLRTGTCDVMDLVLLVVDEAHRATGGYAYSEVVRFLMAKNPHFRVLALSATPGGKPEAVQTVVDSLHISHIEIRNEDSLDLRQYIHKKKSS</sequence>
<dbReference type="GO" id="GO:0045003">
    <property type="term" value="P:double-strand break repair via synthesis-dependent strand annealing"/>
    <property type="evidence" value="ECO:0007669"/>
    <property type="project" value="TreeGrafter"/>
</dbReference>
<keyword evidence="3" id="KW-0547">Nucleotide-binding</keyword>
<accession>A0A0C3LA77</accession>
<reference evidence="12" key="2">
    <citation type="submission" date="2015-01" db="EMBL/GenBank/DDBJ databases">
        <title>Evolutionary Origins and Diversification of the Mycorrhizal Mutualists.</title>
        <authorList>
            <consortium name="DOE Joint Genome Institute"/>
            <consortium name="Mycorrhizal Genomics Consortium"/>
            <person name="Kohler A."/>
            <person name="Kuo A."/>
            <person name="Nagy L.G."/>
            <person name="Floudas D."/>
            <person name="Copeland A."/>
            <person name="Barry K.W."/>
            <person name="Cichocki N."/>
            <person name="Veneault-Fourrey C."/>
            <person name="LaButti K."/>
            <person name="Lindquist E.A."/>
            <person name="Lipzen A."/>
            <person name="Lundell T."/>
            <person name="Morin E."/>
            <person name="Murat C."/>
            <person name="Riley R."/>
            <person name="Ohm R."/>
            <person name="Sun H."/>
            <person name="Tunlid A."/>
            <person name="Henrissat B."/>
            <person name="Grigoriev I.V."/>
            <person name="Hibbett D.S."/>
            <person name="Martin F."/>
        </authorList>
    </citation>
    <scope>NUCLEOTIDE SEQUENCE [LARGE SCALE GENOMIC DNA]</scope>
    <source>
        <strain evidence="12">MUT 4182</strain>
    </source>
</reference>
<dbReference type="SUPFAM" id="SSF52540">
    <property type="entry name" value="P-loop containing nucleoside triphosphate hydrolases"/>
    <property type="match status" value="1"/>
</dbReference>
<dbReference type="CDD" id="cd18033">
    <property type="entry name" value="DEXDc_FANCM"/>
    <property type="match status" value="1"/>
</dbReference>
<dbReference type="InterPro" id="IPR006935">
    <property type="entry name" value="Helicase/UvrB_N"/>
</dbReference>
<proteinExistence type="inferred from homology"/>
<evidence type="ECO:0000256" key="1">
    <source>
        <dbReference type="ARBA" id="ARBA00004123"/>
    </source>
</evidence>
<dbReference type="Proteomes" id="UP000054248">
    <property type="component" value="Unassembled WGS sequence"/>
</dbReference>
<dbReference type="OrthoDB" id="164902at2759"/>
<evidence type="ECO:0000313" key="11">
    <source>
        <dbReference type="EMBL" id="KIO30803.1"/>
    </source>
</evidence>
<protein>
    <recommendedName>
        <fullName evidence="9">ATP-dependent DNA helicase</fullName>
        <ecNumber evidence="9">3.6.4.12</ecNumber>
    </recommendedName>
</protein>
<comment type="similarity">
    <text evidence="2 9">Belongs to the DEAD box helicase family. DEAH subfamily. FANCM sub-subfamily.</text>
</comment>
<dbReference type="PROSITE" id="PS51192">
    <property type="entry name" value="HELICASE_ATP_BIND_1"/>
    <property type="match status" value="1"/>
</dbReference>
<evidence type="ECO:0000256" key="9">
    <source>
        <dbReference type="RuleBase" id="RU367027"/>
    </source>
</evidence>
<dbReference type="PANTHER" id="PTHR14025">
    <property type="entry name" value="FANCONI ANEMIA GROUP M FANCM FAMILY MEMBER"/>
    <property type="match status" value="1"/>
</dbReference>
<comment type="catalytic activity">
    <reaction evidence="8 9">
        <text>ATP + H2O = ADP + phosphate + H(+)</text>
        <dbReference type="Rhea" id="RHEA:13065"/>
        <dbReference type="ChEBI" id="CHEBI:15377"/>
        <dbReference type="ChEBI" id="CHEBI:15378"/>
        <dbReference type="ChEBI" id="CHEBI:30616"/>
        <dbReference type="ChEBI" id="CHEBI:43474"/>
        <dbReference type="ChEBI" id="CHEBI:456216"/>
        <dbReference type="EC" id="3.6.4.12"/>
    </reaction>
</comment>
<reference evidence="11 12" key="1">
    <citation type="submission" date="2014-04" db="EMBL/GenBank/DDBJ databases">
        <authorList>
            <consortium name="DOE Joint Genome Institute"/>
            <person name="Kuo A."/>
            <person name="Girlanda M."/>
            <person name="Perotto S."/>
            <person name="Kohler A."/>
            <person name="Nagy L.G."/>
            <person name="Floudas D."/>
            <person name="Copeland A."/>
            <person name="Barry K.W."/>
            <person name="Cichocki N."/>
            <person name="Veneault-Fourrey C."/>
            <person name="LaButti K."/>
            <person name="Lindquist E.A."/>
            <person name="Lipzen A."/>
            <person name="Lundell T."/>
            <person name="Morin E."/>
            <person name="Murat C."/>
            <person name="Sun H."/>
            <person name="Tunlid A."/>
            <person name="Henrissat B."/>
            <person name="Grigoriev I.V."/>
            <person name="Hibbett D.S."/>
            <person name="Martin F."/>
            <person name="Nordberg H.P."/>
            <person name="Cantor M.N."/>
            <person name="Hua S.X."/>
        </authorList>
    </citation>
    <scope>NUCLEOTIDE SEQUENCE [LARGE SCALE GENOMIC DNA]</scope>
    <source>
        <strain evidence="11 12">MUT 4182</strain>
    </source>
</reference>
<dbReference type="InterPro" id="IPR044749">
    <property type="entry name" value="FANCM_DEXDc"/>
</dbReference>
<dbReference type="SMART" id="SM00487">
    <property type="entry name" value="DEXDc"/>
    <property type="match status" value="1"/>
</dbReference>
<keyword evidence="12" id="KW-1185">Reference proteome</keyword>
<dbReference type="EMBL" id="KN822968">
    <property type="protein sequence ID" value="KIO30803.1"/>
    <property type="molecule type" value="Genomic_DNA"/>
</dbReference>
<dbReference type="STRING" id="1051891.A0A0C3LA77"/>
<organism evidence="11 12">
    <name type="scientific">Tulasnella calospora MUT 4182</name>
    <dbReference type="NCBI Taxonomy" id="1051891"/>
    <lineage>
        <taxon>Eukaryota</taxon>
        <taxon>Fungi</taxon>
        <taxon>Dikarya</taxon>
        <taxon>Basidiomycota</taxon>
        <taxon>Agaricomycotina</taxon>
        <taxon>Agaricomycetes</taxon>
        <taxon>Cantharellales</taxon>
        <taxon>Tulasnellaceae</taxon>
        <taxon>Tulasnella</taxon>
    </lineage>
</organism>
<evidence type="ECO:0000256" key="3">
    <source>
        <dbReference type="ARBA" id="ARBA00022741"/>
    </source>
</evidence>
<comment type="subunit">
    <text evidence="9">Interacts with the MHF histone-fold complex to form the FANCM-MHF complex.</text>
</comment>
<dbReference type="GO" id="GO:0016887">
    <property type="term" value="F:ATP hydrolysis activity"/>
    <property type="evidence" value="ECO:0007669"/>
    <property type="project" value="RHEA"/>
</dbReference>
<dbReference type="GO" id="GO:0005524">
    <property type="term" value="F:ATP binding"/>
    <property type="evidence" value="ECO:0007669"/>
    <property type="project" value="UniProtKB-UniRule"/>
</dbReference>
<evidence type="ECO:0000256" key="4">
    <source>
        <dbReference type="ARBA" id="ARBA00022801"/>
    </source>
</evidence>
<comment type="subcellular location">
    <subcellularLocation>
        <location evidence="1 9">Nucleus</location>
    </subcellularLocation>
</comment>
<feature type="domain" description="Helicase ATP-binding" evidence="10">
    <location>
        <begin position="28"/>
        <end position="196"/>
    </location>
</feature>
<evidence type="ECO:0000256" key="7">
    <source>
        <dbReference type="ARBA" id="ARBA00023242"/>
    </source>
</evidence>
<evidence type="ECO:0000256" key="5">
    <source>
        <dbReference type="ARBA" id="ARBA00022806"/>
    </source>
</evidence>
<gene>
    <name evidence="11" type="ORF">M407DRAFT_222426</name>
</gene>
<dbReference type="GO" id="GO:0009378">
    <property type="term" value="F:four-way junction helicase activity"/>
    <property type="evidence" value="ECO:0007669"/>
    <property type="project" value="TreeGrafter"/>
</dbReference>
<dbReference type="EC" id="3.6.4.12" evidence="9"/>
<keyword evidence="6" id="KW-0067">ATP-binding</keyword>
<dbReference type="FunFam" id="3.40.50.300:FF:000861">
    <property type="entry name" value="Fanconi anemia, complementation group M"/>
    <property type="match status" value="1"/>
</dbReference>
<keyword evidence="5" id="KW-0347">Helicase</keyword>
<dbReference type="GO" id="GO:0000400">
    <property type="term" value="F:four-way junction DNA binding"/>
    <property type="evidence" value="ECO:0007669"/>
    <property type="project" value="TreeGrafter"/>
</dbReference>
<comment type="function">
    <text evidence="9">ATP-dependent DNA helicase involved in DNA damage repair by homologous recombination and in genome maintenance. Capable of unwinding D-loops. Plays a role in limiting crossover recombinants during mitotic DNA double-strand break (DSB) repair. Component of a FANCM-MHF complex which promotes gene conversion at blocked replication forks, probably by reversal of the stalled fork.</text>
</comment>
<evidence type="ECO:0000256" key="6">
    <source>
        <dbReference type="ARBA" id="ARBA00022840"/>
    </source>
</evidence>
<keyword evidence="4" id="KW-0378">Hydrolase</keyword>
<dbReference type="GO" id="GO:0036297">
    <property type="term" value="P:interstrand cross-link repair"/>
    <property type="evidence" value="ECO:0007669"/>
    <property type="project" value="UniProtKB-ARBA"/>
</dbReference>
<evidence type="ECO:0000313" key="12">
    <source>
        <dbReference type="Proteomes" id="UP000054248"/>
    </source>
</evidence>
<dbReference type="Pfam" id="PF04851">
    <property type="entry name" value="ResIII"/>
    <property type="match status" value="1"/>
</dbReference>
<dbReference type="InterPro" id="IPR014001">
    <property type="entry name" value="Helicase_ATP-bd"/>
</dbReference>